<reference evidence="1" key="1">
    <citation type="submission" date="2014-11" db="EMBL/GenBank/DDBJ databases">
        <authorList>
            <person name="Amaro Gonzalez C."/>
        </authorList>
    </citation>
    <scope>NUCLEOTIDE SEQUENCE</scope>
</reference>
<dbReference type="EMBL" id="GBXM01042577">
    <property type="protein sequence ID" value="JAH66000.1"/>
    <property type="molecule type" value="Transcribed_RNA"/>
</dbReference>
<protein>
    <submittedName>
        <fullName evidence="1">Uncharacterized protein</fullName>
    </submittedName>
</protein>
<organism evidence="1">
    <name type="scientific">Anguilla anguilla</name>
    <name type="common">European freshwater eel</name>
    <name type="synonym">Muraena anguilla</name>
    <dbReference type="NCBI Taxonomy" id="7936"/>
    <lineage>
        <taxon>Eukaryota</taxon>
        <taxon>Metazoa</taxon>
        <taxon>Chordata</taxon>
        <taxon>Craniata</taxon>
        <taxon>Vertebrata</taxon>
        <taxon>Euteleostomi</taxon>
        <taxon>Actinopterygii</taxon>
        <taxon>Neopterygii</taxon>
        <taxon>Teleostei</taxon>
        <taxon>Anguilliformes</taxon>
        <taxon>Anguillidae</taxon>
        <taxon>Anguilla</taxon>
    </lineage>
</organism>
<reference evidence="1" key="2">
    <citation type="journal article" date="2015" name="Fish Shellfish Immunol.">
        <title>Early steps in the European eel (Anguilla anguilla)-Vibrio vulnificus interaction in the gills: Role of the RtxA13 toxin.</title>
        <authorList>
            <person name="Callol A."/>
            <person name="Pajuelo D."/>
            <person name="Ebbesson L."/>
            <person name="Teles M."/>
            <person name="MacKenzie S."/>
            <person name="Amaro C."/>
        </authorList>
    </citation>
    <scope>NUCLEOTIDE SEQUENCE</scope>
</reference>
<evidence type="ECO:0000313" key="1">
    <source>
        <dbReference type="EMBL" id="JAH66000.1"/>
    </source>
</evidence>
<name>A0A0E9UL70_ANGAN</name>
<sequence>MSVSRSDCDVSIRMSGKEHSNHAGLIVLLKGLGLA</sequence>
<accession>A0A0E9UL70</accession>
<dbReference type="AlphaFoldDB" id="A0A0E9UL70"/>
<proteinExistence type="predicted"/>